<dbReference type="PROSITE" id="PS00195">
    <property type="entry name" value="GLUTAREDOXIN_1"/>
    <property type="match status" value="1"/>
</dbReference>
<feature type="transmembrane region" description="Helical" evidence="4">
    <location>
        <begin position="28"/>
        <end position="47"/>
    </location>
</feature>
<comment type="caution">
    <text evidence="7">The sequence shown here is derived from an EMBL/GenBank/DDBJ whole genome shotgun (WGS) entry which is preliminary data.</text>
</comment>
<evidence type="ECO:0000313" key="7">
    <source>
        <dbReference type="EMBL" id="GAX15051.1"/>
    </source>
</evidence>
<dbReference type="InterPro" id="IPR036188">
    <property type="entry name" value="FAD/NAD-bd_sf"/>
</dbReference>
<dbReference type="CDD" id="cd03419">
    <property type="entry name" value="GRX_GRXh_1_2_like"/>
    <property type="match status" value="1"/>
</dbReference>
<evidence type="ECO:0000313" key="8">
    <source>
        <dbReference type="Proteomes" id="UP000198406"/>
    </source>
</evidence>
<keyword evidence="3 7" id="KW-0560">Oxidoreductase</keyword>
<evidence type="ECO:0000256" key="1">
    <source>
        <dbReference type="ARBA" id="ARBA00009333"/>
    </source>
</evidence>
<comment type="similarity">
    <text evidence="1">Belongs to the class-II pyridine nucleotide-disulfide oxidoreductase family.</text>
</comment>
<dbReference type="AlphaFoldDB" id="A0A1Z5JMN9"/>
<name>A0A1Z5JMN9_FISSO</name>
<dbReference type="PANTHER" id="PTHR48105">
    <property type="entry name" value="THIOREDOXIN REDUCTASE 1-RELATED-RELATED"/>
    <property type="match status" value="1"/>
</dbReference>
<keyword evidence="2" id="KW-0285">Flavoprotein</keyword>
<dbReference type="EMBL" id="BDSP01000087">
    <property type="protein sequence ID" value="GAX15051.1"/>
    <property type="molecule type" value="Genomic_DNA"/>
</dbReference>
<dbReference type="PRINTS" id="PR00469">
    <property type="entry name" value="PNDRDTASEII"/>
</dbReference>
<gene>
    <name evidence="7" type="ORF">FisN_12Lh253</name>
</gene>
<dbReference type="InterPro" id="IPR050097">
    <property type="entry name" value="Ferredoxin-NADP_redctase_2"/>
</dbReference>
<reference evidence="7 8" key="1">
    <citation type="journal article" date="2015" name="Plant Cell">
        <title>Oil accumulation by the oleaginous diatom Fistulifera solaris as revealed by the genome and transcriptome.</title>
        <authorList>
            <person name="Tanaka T."/>
            <person name="Maeda Y."/>
            <person name="Veluchamy A."/>
            <person name="Tanaka M."/>
            <person name="Abida H."/>
            <person name="Marechal E."/>
            <person name="Bowler C."/>
            <person name="Muto M."/>
            <person name="Sunaga Y."/>
            <person name="Tanaka M."/>
            <person name="Yoshino T."/>
            <person name="Taniguchi T."/>
            <person name="Fukuda Y."/>
            <person name="Nemoto M."/>
            <person name="Matsumoto M."/>
            <person name="Wong P.S."/>
            <person name="Aburatani S."/>
            <person name="Fujibuchi W."/>
        </authorList>
    </citation>
    <scope>NUCLEOTIDE SEQUENCE [LARGE SCALE GENOMIC DNA]</scope>
    <source>
        <strain evidence="7 8">JPCC DA0580</strain>
    </source>
</reference>
<keyword evidence="8" id="KW-1185">Reference proteome</keyword>
<dbReference type="Proteomes" id="UP000198406">
    <property type="component" value="Unassembled WGS sequence"/>
</dbReference>
<dbReference type="Pfam" id="PF07992">
    <property type="entry name" value="Pyr_redox_2"/>
    <property type="match status" value="1"/>
</dbReference>
<feature type="domain" description="Glutaredoxin" evidence="5">
    <location>
        <begin position="434"/>
        <end position="496"/>
    </location>
</feature>
<dbReference type="Gene3D" id="3.50.50.60">
    <property type="entry name" value="FAD/NAD(P)-binding domain"/>
    <property type="match status" value="2"/>
</dbReference>
<evidence type="ECO:0000256" key="2">
    <source>
        <dbReference type="ARBA" id="ARBA00022630"/>
    </source>
</evidence>
<dbReference type="GO" id="GO:0004791">
    <property type="term" value="F:thioredoxin-disulfide reductase (NADPH) activity"/>
    <property type="evidence" value="ECO:0007669"/>
    <property type="project" value="UniProtKB-EC"/>
</dbReference>
<proteinExistence type="inferred from homology"/>
<keyword evidence="4" id="KW-0472">Membrane</keyword>
<evidence type="ECO:0000256" key="4">
    <source>
        <dbReference type="SAM" id="Phobius"/>
    </source>
</evidence>
<organism evidence="7 8">
    <name type="scientific">Fistulifera solaris</name>
    <name type="common">Oleaginous diatom</name>
    <dbReference type="NCBI Taxonomy" id="1519565"/>
    <lineage>
        <taxon>Eukaryota</taxon>
        <taxon>Sar</taxon>
        <taxon>Stramenopiles</taxon>
        <taxon>Ochrophyta</taxon>
        <taxon>Bacillariophyta</taxon>
        <taxon>Bacillariophyceae</taxon>
        <taxon>Bacillariophycidae</taxon>
        <taxon>Naviculales</taxon>
        <taxon>Naviculaceae</taxon>
        <taxon>Fistulifera</taxon>
    </lineage>
</organism>
<dbReference type="InterPro" id="IPR036249">
    <property type="entry name" value="Thioredoxin-like_sf"/>
</dbReference>
<dbReference type="PRINTS" id="PR00368">
    <property type="entry name" value="FADPNR"/>
</dbReference>
<dbReference type="Gene3D" id="3.40.30.10">
    <property type="entry name" value="Glutaredoxin"/>
    <property type="match status" value="1"/>
</dbReference>
<dbReference type="InterPro" id="IPR023753">
    <property type="entry name" value="FAD/NAD-binding_dom"/>
</dbReference>
<keyword evidence="4" id="KW-0812">Transmembrane</keyword>
<accession>A0A1Z5JMN9</accession>
<dbReference type="InterPro" id="IPR011767">
    <property type="entry name" value="GLR_AS"/>
</dbReference>
<dbReference type="Pfam" id="PF00462">
    <property type="entry name" value="Glutaredoxin"/>
    <property type="match status" value="1"/>
</dbReference>
<dbReference type="OrthoDB" id="47838at2759"/>
<evidence type="ECO:0000256" key="3">
    <source>
        <dbReference type="ARBA" id="ARBA00023002"/>
    </source>
</evidence>
<evidence type="ECO:0000259" key="6">
    <source>
        <dbReference type="Pfam" id="PF07992"/>
    </source>
</evidence>
<dbReference type="InParanoid" id="A0A1Z5JMN9"/>
<dbReference type="InterPro" id="IPR002109">
    <property type="entry name" value="Glutaredoxin"/>
</dbReference>
<dbReference type="EC" id="1.8.1.9" evidence="7"/>
<keyword evidence="4" id="KW-1133">Transmembrane helix</keyword>
<protein>
    <submittedName>
        <fullName evidence="7">Thioredoxin reductase (NADPH)</fullName>
        <ecNumber evidence="7">1.8.1.9</ecNumber>
    </submittedName>
</protein>
<evidence type="ECO:0000259" key="5">
    <source>
        <dbReference type="Pfam" id="PF00462"/>
    </source>
</evidence>
<dbReference type="PROSITE" id="PS51354">
    <property type="entry name" value="GLUTAREDOXIN_2"/>
    <property type="match status" value="1"/>
</dbReference>
<dbReference type="SUPFAM" id="SSF51905">
    <property type="entry name" value="FAD/NAD(P)-binding domain"/>
    <property type="match status" value="1"/>
</dbReference>
<sequence length="521" mass="56326">MLRKRTRRTTSFLPILSRSSARKGSKRTPYRFIVAAITAIAAVFFFFRSYRSNANHVHRSRLLHSTTSTPPHPDGTYDVIILGSGPAGLSAAVFAARSTLSVLVLGSLHGGLLSEATSLENFPGYTSTDSLQWLQLTQKQAQDWGATMALPGLTAQSITQSNHTFQIKTELEVYQSRALIVATGATPRRLHLPEEDDLWGTFIHSCAICDASAYGPDDTVLVVGGGDAAVAAALYLSRIVRQVIVVHRQADFTRPKNYAAIEQMKTSPKVRVLTPYVVTSWILDSSQTLLVGAQLEHASSKDRTEVKVNGAFLLIGAIPNTSFLRGLVALNEEGFIAVSRDDQGTSIPGLFAAGEVVLDRGGYRQAITAAAQGAQAAMDVERWLAQKGWLEAGSRKDAAIQRRVMRTDPPRPTEGCDLTQTDCLKDVVHKYPLVVFSKFSCPYCGMALEALGTVGANPHVIDLTYFGPKAHLVQTALAHLTGRRTVPNVFIGGESIGGGQETVQFQRSGQLKEKLLLAGAL</sequence>
<feature type="domain" description="FAD/NAD(P)-binding" evidence="6">
    <location>
        <begin position="77"/>
        <end position="373"/>
    </location>
</feature>
<dbReference type="SUPFAM" id="SSF52833">
    <property type="entry name" value="Thioredoxin-like"/>
    <property type="match status" value="1"/>
</dbReference>